<dbReference type="OrthoDB" id="69764at2"/>
<dbReference type="Proteomes" id="UP000181976">
    <property type="component" value="Unassembled WGS sequence"/>
</dbReference>
<gene>
    <name evidence="1" type="ORF">SAMN05444380_10393</name>
</gene>
<sequence>MFVSIEEKKIAHRLVENFLKHSEKLPYVNIGKNNEYLGWVKDFNLRDSEGRKIFLDLAKEDDLFLLFVLVLGWSRTGPWENAVNLVSYLKINGKDKPSYWLEESNYLSEINLRQQSAELIYSQLQYEIEPRYKISFRKDTFRSIHVLATKWDAIINKLEISKLRSDYTIFMTYLRSVRGLGKLPNEKILKKIPLILRELRCQRIFKNIPGELCCVADRRVLGAAQSLGIQLVNPSNLSNLIECSTKIYKLMGDLYDLPLFAYKDLGLKMSGHLIR</sequence>
<reference evidence="1 2" key="1">
    <citation type="submission" date="2016-10" db="EMBL/GenBank/DDBJ databases">
        <authorList>
            <person name="de Groot N.N."/>
        </authorList>
    </citation>
    <scope>NUCLEOTIDE SEQUENCE [LARGE SCALE GENOMIC DNA]</scope>
    <source>
        <strain evidence="1 2">DSM 19012</strain>
    </source>
</reference>
<dbReference type="RefSeq" id="WP_044138472.1">
    <property type="nucleotide sequence ID" value="NZ_AFSL01000019.1"/>
</dbReference>
<protein>
    <submittedName>
        <fullName evidence="1">Uncharacterized protein</fullName>
    </submittedName>
</protein>
<dbReference type="eggNOG" id="ENOG5033UGJ">
    <property type="taxonomic scope" value="Bacteria"/>
</dbReference>
<evidence type="ECO:0000313" key="2">
    <source>
        <dbReference type="Proteomes" id="UP000181976"/>
    </source>
</evidence>
<proteinExistence type="predicted"/>
<organism evidence="1 2">
    <name type="scientific">Thermophagus xiamenensis</name>
    <dbReference type="NCBI Taxonomy" id="385682"/>
    <lineage>
        <taxon>Bacteria</taxon>
        <taxon>Pseudomonadati</taxon>
        <taxon>Bacteroidota</taxon>
        <taxon>Bacteroidia</taxon>
        <taxon>Marinilabiliales</taxon>
        <taxon>Marinilabiliaceae</taxon>
        <taxon>Thermophagus</taxon>
    </lineage>
</organism>
<accession>A0A1I1VWD4</accession>
<dbReference type="EMBL" id="FONA01000003">
    <property type="protein sequence ID" value="SFD87059.1"/>
    <property type="molecule type" value="Genomic_DNA"/>
</dbReference>
<dbReference type="AlphaFoldDB" id="A0A1I1VWD4"/>
<evidence type="ECO:0000313" key="1">
    <source>
        <dbReference type="EMBL" id="SFD87059.1"/>
    </source>
</evidence>
<dbReference type="InParanoid" id="A0A1I1VWD4"/>
<keyword evidence="2" id="KW-1185">Reference proteome</keyword>
<name>A0A1I1VWD4_9BACT</name>